<evidence type="ECO:0000313" key="2">
    <source>
        <dbReference type="EMBL" id="MXY94404.1"/>
    </source>
</evidence>
<proteinExistence type="predicted"/>
<feature type="transmembrane region" description="Helical" evidence="1">
    <location>
        <begin position="99"/>
        <end position="118"/>
    </location>
</feature>
<protein>
    <submittedName>
        <fullName evidence="2">Uncharacterized protein</fullName>
    </submittedName>
</protein>
<evidence type="ECO:0000256" key="1">
    <source>
        <dbReference type="SAM" id="Phobius"/>
    </source>
</evidence>
<keyword evidence="1" id="KW-1133">Transmembrane helix</keyword>
<keyword evidence="1" id="KW-0472">Membrane</keyword>
<dbReference type="AlphaFoldDB" id="A0A6B0YTG6"/>
<accession>A0A6B0YTG6</accession>
<dbReference type="EMBL" id="VXRG01000109">
    <property type="protein sequence ID" value="MXY94404.1"/>
    <property type="molecule type" value="Genomic_DNA"/>
</dbReference>
<keyword evidence="1" id="KW-0812">Transmembrane</keyword>
<reference evidence="2" key="1">
    <citation type="submission" date="2019-09" db="EMBL/GenBank/DDBJ databases">
        <title>Characterisation of the sponge microbiome using genome-centric metagenomics.</title>
        <authorList>
            <person name="Engelberts J.P."/>
            <person name="Robbins S.J."/>
            <person name="De Goeij J.M."/>
            <person name="Aranda M."/>
            <person name="Bell S.C."/>
            <person name="Webster N.S."/>
        </authorList>
    </citation>
    <scope>NUCLEOTIDE SEQUENCE</scope>
    <source>
        <strain evidence="2">SB0664_bin_27</strain>
    </source>
</reference>
<gene>
    <name evidence="2" type="ORF">F4Y42_13270</name>
</gene>
<name>A0A6B0YTG6_9CHLR</name>
<sequence length="181" mass="18800">MTILTATSVAQTSTERWKASLYAALAAAVVSLLMVLLKGVPVVGALLGIVIGAAPIVGYDFARNALGESWRPVIGGLIGNVFFVIGVALPGVFTEDFGFVVTGLPISILTAILWPIVVGAMSQNQSIWKLLLASLIGLVLGYVVAFFAAGQDPTSWPNLAAILFWAVWGGTVGAALSAWSK</sequence>
<feature type="transmembrane region" description="Helical" evidence="1">
    <location>
        <begin position="43"/>
        <end position="61"/>
    </location>
</feature>
<feature type="transmembrane region" description="Helical" evidence="1">
    <location>
        <begin position="73"/>
        <end position="93"/>
    </location>
</feature>
<feature type="transmembrane region" description="Helical" evidence="1">
    <location>
        <begin position="156"/>
        <end position="179"/>
    </location>
</feature>
<organism evidence="2">
    <name type="scientific">Caldilineaceae bacterium SB0664_bin_27</name>
    <dbReference type="NCBI Taxonomy" id="2605260"/>
    <lineage>
        <taxon>Bacteria</taxon>
        <taxon>Bacillati</taxon>
        <taxon>Chloroflexota</taxon>
        <taxon>Caldilineae</taxon>
        <taxon>Caldilineales</taxon>
        <taxon>Caldilineaceae</taxon>
    </lineage>
</organism>
<comment type="caution">
    <text evidence="2">The sequence shown here is derived from an EMBL/GenBank/DDBJ whole genome shotgun (WGS) entry which is preliminary data.</text>
</comment>
<feature type="transmembrane region" description="Helical" evidence="1">
    <location>
        <begin position="21"/>
        <end position="37"/>
    </location>
</feature>
<feature type="transmembrane region" description="Helical" evidence="1">
    <location>
        <begin position="130"/>
        <end position="150"/>
    </location>
</feature>